<reference evidence="2" key="1">
    <citation type="submission" date="2014-09" db="EMBL/GenBank/DDBJ databases">
        <authorList>
            <person name="Gomez-Valero L."/>
        </authorList>
    </citation>
    <scope>NUCLEOTIDE SEQUENCE [LARGE SCALE GENOMIC DNA]</scope>
    <source>
        <strain evidence="2">ATCC700992</strain>
    </source>
</reference>
<evidence type="ECO:0000313" key="2">
    <source>
        <dbReference type="Proteomes" id="UP000032430"/>
    </source>
</evidence>
<evidence type="ECO:0008006" key="3">
    <source>
        <dbReference type="Google" id="ProtNLM"/>
    </source>
</evidence>
<dbReference type="AlphaFoldDB" id="A0A098G0T0"/>
<evidence type="ECO:0000313" key="1">
    <source>
        <dbReference type="EMBL" id="CEG55569.1"/>
    </source>
</evidence>
<dbReference type="KEGG" id="lfa:LFA_0085"/>
<dbReference type="HOGENOM" id="CLU_3201496_0_0_6"/>
<dbReference type="EMBL" id="LN614827">
    <property type="protein sequence ID" value="CEG55569.1"/>
    <property type="molecule type" value="Genomic_DNA"/>
</dbReference>
<protein>
    <recommendedName>
        <fullName evidence="3">Transposase</fullName>
    </recommendedName>
</protein>
<gene>
    <name evidence="1" type="ORF">LFA_0085</name>
</gene>
<sequence length="45" mass="5320">MPIHYRRDYTPGTTYFFTVVTVGHRKLFNHPDKIPQLHLAFSDDS</sequence>
<name>A0A098G0T0_9GAMM</name>
<accession>A0A098G0T0</accession>
<keyword evidence="2" id="KW-1185">Reference proteome</keyword>
<organism evidence="1 2">
    <name type="scientific">Legionella fallonii LLAP-10</name>
    <dbReference type="NCBI Taxonomy" id="1212491"/>
    <lineage>
        <taxon>Bacteria</taxon>
        <taxon>Pseudomonadati</taxon>
        <taxon>Pseudomonadota</taxon>
        <taxon>Gammaproteobacteria</taxon>
        <taxon>Legionellales</taxon>
        <taxon>Legionellaceae</taxon>
        <taxon>Legionella</taxon>
    </lineage>
</organism>
<dbReference type="Proteomes" id="UP000032430">
    <property type="component" value="Chromosome I"/>
</dbReference>
<proteinExistence type="predicted"/>